<comment type="caution">
    <text evidence="3">The sequence shown here is derived from an EMBL/GenBank/DDBJ whole genome shotgun (WGS) entry which is preliminary data.</text>
</comment>
<proteinExistence type="predicted"/>
<dbReference type="OrthoDB" id="10257049at2759"/>
<dbReference type="eggNOG" id="KOG0502">
    <property type="taxonomic scope" value="Eukaryota"/>
</dbReference>
<accession>V6TUN1</accession>
<dbReference type="SUPFAM" id="SSF48403">
    <property type="entry name" value="Ankyrin repeat"/>
    <property type="match status" value="2"/>
</dbReference>
<dbReference type="VEuPathDB" id="GiardiaDB:GL50581_1875"/>
<protein>
    <submittedName>
        <fullName evidence="3">Ankyrin repeat protein</fullName>
    </submittedName>
</protein>
<dbReference type="PROSITE" id="PS50297">
    <property type="entry name" value="ANK_REP_REGION"/>
    <property type="match status" value="2"/>
</dbReference>
<dbReference type="Proteomes" id="UP000018040">
    <property type="component" value="Unassembled WGS sequence"/>
</dbReference>
<reference evidence="3 4" key="2">
    <citation type="journal article" date="2013" name="Genome Biol. Evol.">
        <title>Genome sequencing of Giardia lamblia genotypes A2 and B isolates (DH and GS) and comparative analysis with the genomes of genotypes A1 and E (WB and Pig).</title>
        <authorList>
            <person name="Adam R.D."/>
            <person name="Dahlstrom E.W."/>
            <person name="Martens C.A."/>
            <person name="Bruno D.P."/>
            <person name="Barbian K.D."/>
            <person name="Ricklefs S.M."/>
            <person name="Hernandez M.M."/>
            <person name="Narla N.P."/>
            <person name="Patel R.B."/>
            <person name="Porcella S.F."/>
            <person name="Nash T.E."/>
        </authorList>
    </citation>
    <scope>NUCLEOTIDE SEQUENCE [LARGE SCALE GENOMIC DNA]</scope>
    <source>
        <strain evidence="3 4">GS</strain>
    </source>
</reference>
<dbReference type="Gene3D" id="1.25.40.20">
    <property type="entry name" value="Ankyrin repeat-containing domain"/>
    <property type="match status" value="2"/>
</dbReference>
<reference evidence="4" key="1">
    <citation type="submission" date="2012-02" db="EMBL/GenBank/DDBJ databases">
        <title>Genome sequencing of Giardia lamblia Genotypes A2 and B isolates (DH and GS) and comparative analysis with the genomes of Genotypes A1 and E (WB and Pig).</title>
        <authorList>
            <person name="Adam R."/>
            <person name="Dahlstrom E."/>
            <person name="Martens C."/>
            <person name="Bruno D."/>
            <person name="Barbian K."/>
            <person name="Porcella S.F."/>
            <person name="Nash T."/>
        </authorList>
    </citation>
    <scope>NUCLEOTIDE SEQUENCE</scope>
    <source>
        <strain evidence="4">GS</strain>
    </source>
</reference>
<dbReference type="InterPro" id="IPR036770">
    <property type="entry name" value="Ankyrin_rpt-contain_sf"/>
</dbReference>
<dbReference type="EMBL" id="AHHH01000089">
    <property type="protein sequence ID" value="ESU42284.1"/>
    <property type="molecule type" value="Genomic_DNA"/>
</dbReference>
<dbReference type="VEuPathDB" id="GiardiaDB:DHA2_12139"/>
<dbReference type="InterPro" id="IPR002110">
    <property type="entry name" value="Ankyrin_rpt"/>
</dbReference>
<feature type="coiled-coil region" evidence="2">
    <location>
        <begin position="367"/>
        <end position="471"/>
    </location>
</feature>
<dbReference type="PANTHER" id="PTHR24120">
    <property type="entry name" value="GH07239P"/>
    <property type="match status" value="1"/>
</dbReference>
<dbReference type="PANTHER" id="PTHR24120:SF4">
    <property type="entry name" value="GH07239P"/>
    <property type="match status" value="1"/>
</dbReference>
<evidence type="ECO:0000256" key="2">
    <source>
        <dbReference type="SAM" id="Coils"/>
    </source>
</evidence>
<organism evidence="3 4">
    <name type="scientific">Giardia intestinalis</name>
    <name type="common">Giardia lamblia</name>
    <dbReference type="NCBI Taxonomy" id="5741"/>
    <lineage>
        <taxon>Eukaryota</taxon>
        <taxon>Metamonada</taxon>
        <taxon>Diplomonadida</taxon>
        <taxon>Hexamitidae</taxon>
        <taxon>Giardiinae</taxon>
        <taxon>Giardia</taxon>
    </lineage>
</organism>
<feature type="coiled-coil region" evidence="2">
    <location>
        <begin position="302"/>
        <end position="336"/>
    </location>
</feature>
<dbReference type="Pfam" id="PF12796">
    <property type="entry name" value="Ank_2"/>
    <property type="match status" value="4"/>
</dbReference>
<dbReference type="VEuPathDB" id="GiardiaDB:GL50803_0012139"/>
<dbReference type="Gene3D" id="1.10.287.1490">
    <property type="match status" value="1"/>
</dbReference>
<dbReference type="VEuPathDB" id="GiardiaDB:QR46_3040"/>
<dbReference type="AlphaFoldDB" id="V6TUN1"/>
<sequence length="722" mass="80703">MLLRVRKSCIRTAEALFALLALIHDNFKAPTPFICLISKKPMALHDRRDWLQAIALHEYDLVKTYLIRFAGTANGMGETGLMLAARLNDVEMIKILCIQEATLVNREGYTALMIAACCDNLDACRILIPFEKGVFLPDGRTPLMLAVEAGSIDCVRLLLNYYGMERDNHNLTALDYAVRSDRPHFAQLINSANNITDENYASAMASVSRSSSGMREVLNASRSRGIEECPTCHTPVNCIHMENQGVSSMPPALLKEDQDLRMVFENGASLSPAGGRTLSWHEQIVVDVRNLRKQYNKVVRENLEMRNVMDELSTTLENLKENNAQLTSDRDILKETNKHLSDMDRRLKQVINHTGEGDVVDCVNELVNTMREQVKAREEDLRNVSNALDQVISESRVMSSEASDLKKDRARLLSDVKDLRQKLYDKERELRELEIKLETSNREAEQLVYERQEVEETLTRLTNELQSAKTLLQTIKQGAASIEGPARISDIDSRGFTPLLRAIADGDCDGVRELLGLPLPTQDIYDDNVSMIKGGNTKHLNLTLVPKHLDISKMLNERDGLAGSNGATTGHRTELISAVLNNDIHSVWQLIPQRAGEQDMDGRTAMMYAAQKGYTEMVRLLVDKEARIQTPYGTTALMDAACNGHTNVVRLLCDREGGMCTNAKHTVGAGLTALMLAAHEGHVECVRLLADKELSMRCANGKNAIDYARTEEIKRILSNWGM</sequence>
<keyword evidence="1" id="KW-0040">ANK repeat</keyword>
<keyword evidence="2" id="KW-0175">Coiled coil</keyword>
<evidence type="ECO:0000313" key="3">
    <source>
        <dbReference type="EMBL" id="ESU42284.1"/>
    </source>
</evidence>
<evidence type="ECO:0000313" key="4">
    <source>
        <dbReference type="Proteomes" id="UP000018040"/>
    </source>
</evidence>
<feature type="repeat" description="ANK" evidence="1">
    <location>
        <begin position="138"/>
        <end position="160"/>
    </location>
</feature>
<dbReference type="SMART" id="SM00248">
    <property type="entry name" value="ANK"/>
    <property type="match status" value="9"/>
</dbReference>
<dbReference type="PROSITE" id="PS50088">
    <property type="entry name" value="ANK_REPEAT"/>
    <property type="match status" value="3"/>
</dbReference>
<name>V6TUN1_GIAIN</name>
<evidence type="ECO:0000256" key="1">
    <source>
        <dbReference type="PROSITE-ProRule" id="PRU00023"/>
    </source>
</evidence>
<gene>
    <name evidence="3" type="ORF">GSB_12139</name>
</gene>
<feature type="repeat" description="ANK" evidence="1">
    <location>
        <begin position="601"/>
        <end position="633"/>
    </location>
</feature>
<feature type="repeat" description="ANK" evidence="1">
    <location>
        <begin position="669"/>
        <end position="701"/>
    </location>
</feature>